<dbReference type="Pfam" id="PF00047">
    <property type="entry name" value="ig"/>
    <property type="match status" value="1"/>
</dbReference>
<evidence type="ECO:0000256" key="2">
    <source>
        <dbReference type="ARBA" id="ARBA00022490"/>
    </source>
</evidence>
<dbReference type="Pfam" id="PF07679">
    <property type="entry name" value="I-set"/>
    <property type="match status" value="1"/>
</dbReference>
<keyword evidence="7" id="KW-1185">Reference proteome</keyword>
<evidence type="ECO:0000256" key="4">
    <source>
        <dbReference type="ARBA" id="ARBA00023157"/>
    </source>
</evidence>
<keyword evidence="2" id="KW-0963">Cytoplasm</keyword>
<dbReference type="AlphaFoldDB" id="T1H2A3"/>
<dbReference type="Proteomes" id="UP000015102">
    <property type="component" value="Unassembled WGS sequence"/>
</dbReference>
<evidence type="ECO:0000313" key="6">
    <source>
        <dbReference type="EnsemblMetazoa" id="MESCA010340-PA"/>
    </source>
</evidence>
<name>T1H2A3_MEGSC</name>
<dbReference type="HOGENOM" id="CLU_1145019_0_0_1"/>
<accession>T1H2A3</accession>
<dbReference type="SMART" id="SM00408">
    <property type="entry name" value="IGc2"/>
    <property type="match status" value="2"/>
</dbReference>
<dbReference type="InterPro" id="IPR013783">
    <property type="entry name" value="Ig-like_fold"/>
</dbReference>
<keyword evidence="4" id="KW-1015">Disulfide bond</keyword>
<dbReference type="EnsemblMetazoa" id="MESCA010340-RA">
    <property type="protein sequence ID" value="MESCA010340-PA"/>
    <property type="gene ID" value="MESCA010340"/>
</dbReference>
<feature type="domain" description="Ig-like" evidence="5">
    <location>
        <begin position="31"/>
        <end position="123"/>
    </location>
</feature>
<dbReference type="SMART" id="SM00409">
    <property type="entry name" value="IG"/>
    <property type="match status" value="2"/>
</dbReference>
<evidence type="ECO:0000259" key="5">
    <source>
        <dbReference type="PROSITE" id="PS50835"/>
    </source>
</evidence>
<sequence>MNPKVEDSGKYTVEIGGISSTAFLNVEEADPTYSFTKPLKKKYEGFTLHETTLECTVSNSLAIVHWFKDDKKIESNDERYLIGKNLDGQCKLVIRSGVLEDSGKYTCKLDKQPDKTESNVKIVEYPYKFVKVLKSLQCVEKDSITLACELDDDGGEVQWFKDDVEIKPDKRIQVVKEGRKRKLVIKDAKVTDAGQYKCTTNADKTEAELIVSYQNAFNKKLKDTVGIERNKLVLEVELQDKTA</sequence>
<dbReference type="GO" id="GO:0005737">
    <property type="term" value="C:cytoplasm"/>
    <property type="evidence" value="ECO:0007669"/>
    <property type="project" value="UniProtKB-SubCell"/>
</dbReference>
<dbReference type="FunFam" id="2.60.40.10:FF:000614">
    <property type="entry name" value="Bent, isoform H"/>
    <property type="match status" value="1"/>
</dbReference>
<dbReference type="InterPro" id="IPR013098">
    <property type="entry name" value="Ig_I-set"/>
</dbReference>
<dbReference type="InterPro" id="IPR003598">
    <property type="entry name" value="Ig_sub2"/>
</dbReference>
<evidence type="ECO:0000256" key="3">
    <source>
        <dbReference type="ARBA" id="ARBA00022553"/>
    </source>
</evidence>
<dbReference type="EMBL" id="CAQQ02158776">
    <property type="status" value="NOT_ANNOTATED_CDS"/>
    <property type="molecule type" value="Genomic_DNA"/>
</dbReference>
<dbReference type="InterPro" id="IPR013151">
    <property type="entry name" value="Immunoglobulin_dom"/>
</dbReference>
<dbReference type="InterPro" id="IPR003599">
    <property type="entry name" value="Ig_sub"/>
</dbReference>
<organism evidence="6 7">
    <name type="scientific">Megaselia scalaris</name>
    <name type="common">Humpbacked fly</name>
    <name type="synonym">Phora scalaris</name>
    <dbReference type="NCBI Taxonomy" id="36166"/>
    <lineage>
        <taxon>Eukaryota</taxon>
        <taxon>Metazoa</taxon>
        <taxon>Ecdysozoa</taxon>
        <taxon>Arthropoda</taxon>
        <taxon>Hexapoda</taxon>
        <taxon>Insecta</taxon>
        <taxon>Pterygota</taxon>
        <taxon>Neoptera</taxon>
        <taxon>Endopterygota</taxon>
        <taxon>Diptera</taxon>
        <taxon>Brachycera</taxon>
        <taxon>Muscomorpha</taxon>
        <taxon>Platypezoidea</taxon>
        <taxon>Phoridae</taxon>
        <taxon>Megaseliini</taxon>
        <taxon>Megaselia</taxon>
    </lineage>
</organism>
<dbReference type="FunFam" id="2.60.40.10:FF:000935">
    <property type="entry name" value="Uncharacterized protein, isoform I"/>
    <property type="match status" value="1"/>
</dbReference>
<dbReference type="OMA" id="YCCETAD"/>
<dbReference type="SUPFAM" id="SSF48726">
    <property type="entry name" value="Immunoglobulin"/>
    <property type="match status" value="2"/>
</dbReference>
<reference evidence="6" key="2">
    <citation type="submission" date="2015-06" db="UniProtKB">
        <authorList>
            <consortium name="EnsemblMetazoa"/>
        </authorList>
    </citation>
    <scope>IDENTIFICATION</scope>
</reference>
<keyword evidence="3" id="KW-0597">Phosphoprotein</keyword>
<evidence type="ECO:0000313" key="7">
    <source>
        <dbReference type="Proteomes" id="UP000015102"/>
    </source>
</evidence>
<comment type="subcellular location">
    <subcellularLocation>
        <location evidence="1">Cytoplasm</location>
    </subcellularLocation>
</comment>
<reference evidence="7" key="1">
    <citation type="submission" date="2013-02" db="EMBL/GenBank/DDBJ databases">
        <authorList>
            <person name="Hughes D."/>
        </authorList>
    </citation>
    <scope>NUCLEOTIDE SEQUENCE</scope>
    <source>
        <strain>Durham</strain>
        <strain evidence="7">NC isolate 2 -- Noor lab</strain>
    </source>
</reference>
<dbReference type="PANTHER" id="PTHR35971">
    <property type="entry name" value="SI:DKEY-31G6.6"/>
    <property type="match status" value="1"/>
</dbReference>
<feature type="domain" description="Ig-like" evidence="5">
    <location>
        <begin position="126"/>
        <end position="212"/>
    </location>
</feature>
<dbReference type="Gene3D" id="2.60.40.10">
    <property type="entry name" value="Immunoglobulins"/>
    <property type="match status" value="2"/>
</dbReference>
<dbReference type="STRING" id="36166.T1H2A3"/>
<dbReference type="InterPro" id="IPR036179">
    <property type="entry name" value="Ig-like_dom_sf"/>
</dbReference>
<protein>
    <recommendedName>
        <fullName evidence="5">Ig-like domain-containing protein</fullName>
    </recommendedName>
</protein>
<dbReference type="InterPro" id="IPR052385">
    <property type="entry name" value="Obscurin/Obscurin-like_Reg"/>
</dbReference>
<dbReference type="InterPro" id="IPR007110">
    <property type="entry name" value="Ig-like_dom"/>
</dbReference>
<dbReference type="PANTHER" id="PTHR35971:SF5">
    <property type="entry name" value="OBSCURIN LIKE CYTOSKELETAL ADAPTOR 1"/>
    <property type="match status" value="1"/>
</dbReference>
<dbReference type="PROSITE" id="PS50835">
    <property type="entry name" value="IG_LIKE"/>
    <property type="match status" value="2"/>
</dbReference>
<proteinExistence type="predicted"/>
<evidence type="ECO:0000256" key="1">
    <source>
        <dbReference type="ARBA" id="ARBA00004496"/>
    </source>
</evidence>